<accession>A0A3Q3AA72</accession>
<protein>
    <recommendedName>
        <fullName evidence="2">Centromere protein S</fullName>
    </recommendedName>
</protein>
<dbReference type="GO" id="GO:0003677">
    <property type="term" value="F:DNA binding"/>
    <property type="evidence" value="ECO:0007669"/>
    <property type="project" value="UniProtKB-KW"/>
</dbReference>
<evidence type="ECO:0000256" key="5">
    <source>
        <dbReference type="ARBA" id="ARBA00023204"/>
    </source>
</evidence>
<dbReference type="GO" id="GO:0003682">
    <property type="term" value="F:chromatin binding"/>
    <property type="evidence" value="ECO:0007669"/>
    <property type="project" value="TreeGrafter"/>
</dbReference>
<dbReference type="STRING" id="37003.ENSKMAP00000007954"/>
<dbReference type="CDD" id="cd22919">
    <property type="entry name" value="HFD_CENP-S"/>
    <property type="match status" value="1"/>
</dbReference>
<evidence type="ECO:0000256" key="1">
    <source>
        <dbReference type="ARBA" id="ARBA00006612"/>
    </source>
</evidence>
<dbReference type="InterPro" id="IPR029003">
    <property type="entry name" value="CENP-S/Mhf1"/>
</dbReference>
<evidence type="ECO:0000256" key="4">
    <source>
        <dbReference type="ARBA" id="ARBA00023125"/>
    </source>
</evidence>
<dbReference type="InterPro" id="IPR009072">
    <property type="entry name" value="Histone-fold"/>
</dbReference>
<evidence type="ECO:0000256" key="2">
    <source>
        <dbReference type="ARBA" id="ARBA00016400"/>
    </source>
</evidence>
<reference evidence="6" key="1">
    <citation type="submission" date="2025-08" db="UniProtKB">
        <authorList>
            <consortium name="Ensembl"/>
        </authorList>
    </citation>
    <scope>IDENTIFICATION</scope>
</reference>
<dbReference type="GO" id="GO:0006281">
    <property type="term" value="P:DNA repair"/>
    <property type="evidence" value="ECO:0007669"/>
    <property type="project" value="UniProtKB-KW"/>
</dbReference>
<dbReference type="Proteomes" id="UP000264800">
    <property type="component" value="Unplaced"/>
</dbReference>
<dbReference type="SUPFAM" id="SSF47113">
    <property type="entry name" value="Histone-fold"/>
    <property type="match status" value="1"/>
</dbReference>
<dbReference type="PANTHER" id="PTHR22980:SF0">
    <property type="entry name" value="CENTROMERE PROTEIN S"/>
    <property type="match status" value="1"/>
</dbReference>
<reference evidence="6" key="2">
    <citation type="submission" date="2025-09" db="UniProtKB">
        <authorList>
            <consortium name="Ensembl"/>
        </authorList>
    </citation>
    <scope>IDENTIFICATION</scope>
</reference>
<keyword evidence="3" id="KW-0227">DNA damage</keyword>
<dbReference type="Gene3D" id="1.10.20.10">
    <property type="entry name" value="Histone, subunit A"/>
    <property type="match status" value="1"/>
</dbReference>
<keyword evidence="7" id="KW-1185">Reference proteome</keyword>
<dbReference type="PANTHER" id="PTHR22980">
    <property type="entry name" value="CORTISTATIN"/>
    <property type="match status" value="1"/>
</dbReference>
<keyword evidence="4" id="KW-0238">DNA-binding</keyword>
<dbReference type="GeneTree" id="ENSGT00510000048007"/>
<organism evidence="6 7">
    <name type="scientific">Kryptolebias marmoratus</name>
    <name type="common">Mangrove killifish</name>
    <name type="synonym">Rivulus marmoratus</name>
    <dbReference type="NCBI Taxonomy" id="37003"/>
    <lineage>
        <taxon>Eukaryota</taxon>
        <taxon>Metazoa</taxon>
        <taxon>Chordata</taxon>
        <taxon>Craniata</taxon>
        <taxon>Vertebrata</taxon>
        <taxon>Euteleostomi</taxon>
        <taxon>Actinopterygii</taxon>
        <taxon>Neopterygii</taxon>
        <taxon>Teleostei</taxon>
        <taxon>Neoteleostei</taxon>
        <taxon>Acanthomorphata</taxon>
        <taxon>Ovalentaria</taxon>
        <taxon>Atherinomorphae</taxon>
        <taxon>Cyprinodontiformes</taxon>
        <taxon>Rivulidae</taxon>
        <taxon>Kryptolebias</taxon>
    </lineage>
</organism>
<dbReference type="GO" id="GO:0071821">
    <property type="term" value="C:FANCM-MHF complex"/>
    <property type="evidence" value="ECO:0007669"/>
    <property type="project" value="InterPro"/>
</dbReference>
<dbReference type="GO" id="GO:0046982">
    <property type="term" value="F:protein heterodimerization activity"/>
    <property type="evidence" value="ECO:0007669"/>
    <property type="project" value="InterPro"/>
</dbReference>
<dbReference type="Pfam" id="PF15630">
    <property type="entry name" value="CENP-S"/>
    <property type="match status" value="1"/>
</dbReference>
<evidence type="ECO:0000313" key="7">
    <source>
        <dbReference type="Proteomes" id="UP000264800"/>
    </source>
</evidence>
<dbReference type="Ensembl" id="ENSKMAT00000008078.1">
    <property type="protein sequence ID" value="ENSKMAP00000007954.1"/>
    <property type="gene ID" value="ENSKMAG00000005957.1"/>
</dbReference>
<proteinExistence type="inferred from homology"/>
<dbReference type="AlphaFoldDB" id="A0A3Q3AA72"/>
<dbReference type="GO" id="GO:0000712">
    <property type="term" value="P:resolution of meiotic recombination intermediates"/>
    <property type="evidence" value="ECO:0007669"/>
    <property type="project" value="TreeGrafter"/>
</dbReference>
<evidence type="ECO:0000256" key="3">
    <source>
        <dbReference type="ARBA" id="ARBA00022763"/>
    </source>
</evidence>
<dbReference type="GO" id="GO:0031297">
    <property type="term" value="P:replication fork processing"/>
    <property type="evidence" value="ECO:0007669"/>
    <property type="project" value="TreeGrafter"/>
</dbReference>
<evidence type="ECO:0000313" key="6">
    <source>
        <dbReference type="Ensembl" id="ENSKMAP00000007954.1"/>
    </source>
</evidence>
<comment type="similarity">
    <text evidence="1">Belongs to the TAF9 family. CENP-S/MHF1 subfamily.</text>
</comment>
<keyword evidence="5" id="KW-0234">DNA repair</keyword>
<name>A0A3Q3AA72_KRYMA</name>
<sequence>MDFNETFRKYSLDVLINFWSQSNSRWPPQLKAAVHYTVGRLCQKVGEKQRREFSRQVVAAIAETTFRQCEIFAKDLEAFARHAKRSTVSTEDVKLAARRSTALVSLSDLVKITCLFYRSSIQNKYTFYSRRHTWCLICFYFSPSTYKIKVKNWPRRRS</sequence>